<evidence type="ECO:0000313" key="7">
    <source>
        <dbReference type="EMBL" id="KAG7527661.1"/>
    </source>
</evidence>
<keyword evidence="3 4" id="KW-0326">Glycosidase</keyword>
<keyword evidence="5" id="KW-0732">Signal</keyword>
<dbReference type="Proteomes" id="UP000812966">
    <property type="component" value="Unassembled WGS sequence"/>
</dbReference>
<protein>
    <recommendedName>
        <fullName evidence="6">Glycoside hydrolase family 5 domain-containing protein</fullName>
    </recommendedName>
</protein>
<dbReference type="SUPFAM" id="SSF51445">
    <property type="entry name" value="(Trans)glycosidases"/>
    <property type="match status" value="1"/>
</dbReference>
<dbReference type="GO" id="GO:0008422">
    <property type="term" value="F:beta-glucosidase activity"/>
    <property type="evidence" value="ECO:0007669"/>
    <property type="project" value="TreeGrafter"/>
</dbReference>
<feature type="domain" description="Glycoside hydrolase family 5" evidence="6">
    <location>
        <begin position="107"/>
        <end position="413"/>
    </location>
</feature>
<dbReference type="GO" id="GO:0009251">
    <property type="term" value="P:glucan catabolic process"/>
    <property type="evidence" value="ECO:0007669"/>
    <property type="project" value="TreeGrafter"/>
</dbReference>
<organism evidence="7 8">
    <name type="scientific">Filobasidium floriforme</name>
    <dbReference type="NCBI Taxonomy" id="5210"/>
    <lineage>
        <taxon>Eukaryota</taxon>
        <taxon>Fungi</taxon>
        <taxon>Dikarya</taxon>
        <taxon>Basidiomycota</taxon>
        <taxon>Agaricomycotina</taxon>
        <taxon>Tremellomycetes</taxon>
        <taxon>Filobasidiales</taxon>
        <taxon>Filobasidiaceae</taxon>
        <taxon>Filobasidium</taxon>
    </lineage>
</organism>
<evidence type="ECO:0000256" key="5">
    <source>
        <dbReference type="SAM" id="SignalP"/>
    </source>
</evidence>
<comment type="caution">
    <text evidence="7">The sequence shown here is derived from an EMBL/GenBank/DDBJ whole genome shotgun (WGS) entry which is preliminary data.</text>
</comment>
<feature type="signal peptide" evidence="5">
    <location>
        <begin position="1"/>
        <end position="21"/>
    </location>
</feature>
<dbReference type="InterPro" id="IPR017853">
    <property type="entry name" value="GH"/>
</dbReference>
<gene>
    <name evidence="7" type="ORF">FFLO_06708</name>
</gene>
<dbReference type="Gene3D" id="3.20.20.80">
    <property type="entry name" value="Glycosidases"/>
    <property type="match status" value="1"/>
</dbReference>
<proteinExistence type="inferred from homology"/>
<dbReference type="PANTHER" id="PTHR31297">
    <property type="entry name" value="GLUCAN ENDO-1,6-BETA-GLUCOSIDASE B"/>
    <property type="match status" value="1"/>
</dbReference>
<name>A0A8K0NLV6_9TREE</name>
<dbReference type="PANTHER" id="PTHR31297:SF42">
    <property type="entry name" value="GLYCOSIDE HYDROLASE FAMILY 5 DOMAIN-CONTAINING PROTEIN"/>
    <property type="match status" value="1"/>
</dbReference>
<keyword evidence="8" id="KW-1185">Reference proteome</keyword>
<accession>A0A8K0NLV6</accession>
<dbReference type="InterPro" id="IPR001547">
    <property type="entry name" value="Glyco_hydro_5"/>
</dbReference>
<dbReference type="Pfam" id="PF00150">
    <property type="entry name" value="Cellulase"/>
    <property type="match status" value="1"/>
</dbReference>
<comment type="similarity">
    <text evidence="1 4">Belongs to the glycosyl hydrolase 5 (cellulase A) family.</text>
</comment>
<dbReference type="GO" id="GO:0009986">
    <property type="term" value="C:cell surface"/>
    <property type="evidence" value="ECO:0007669"/>
    <property type="project" value="TreeGrafter"/>
</dbReference>
<feature type="chain" id="PRO_5035431265" description="Glycoside hydrolase family 5 domain-containing protein" evidence="5">
    <location>
        <begin position="22"/>
        <end position="443"/>
    </location>
</feature>
<evidence type="ECO:0000256" key="4">
    <source>
        <dbReference type="RuleBase" id="RU361153"/>
    </source>
</evidence>
<evidence type="ECO:0000313" key="8">
    <source>
        <dbReference type="Proteomes" id="UP000812966"/>
    </source>
</evidence>
<evidence type="ECO:0000259" key="6">
    <source>
        <dbReference type="Pfam" id="PF00150"/>
    </source>
</evidence>
<dbReference type="InterPro" id="IPR050386">
    <property type="entry name" value="Glycosyl_hydrolase_5"/>
</dbReference>
<evidence type="ECO:0000256" key="2">
    <source>
        <dbReference type="ARBA" id="ARBA00022801"/>
    </source>
</evidence>
<dbReference type="GO" id="GO:0005576">
    <property type="term" value="C:extracellular region"/>
    <property type="evidence" value="ECO:0007669"/>
    <property type="project" value="TreeGrafter"/>
</dbReference>
<reference evidence="7" key="1">
    <citation type="submission" date="2020-04" db="EMBL/GenBank/DDBJ databases">
        <title>Analysis of mating type loci in Filobasidium floriforme.</title>
        <authorList>
            <person name="Nowrousian M."/>
        </authorList>
    </citation>
    <scope>NUCLEOTIDE SEQUENCE</scope>
    <source>
        <strain evidence="7">CBS 6242</strain>
    </source>
</reference>
<sequence length="443" mass="49514">MFTSLLSIPLLASLLTITTQSYQASAAPAHWNQTLEARQGVNTGFPYGSEKVRGVNLGGWLLLEPFITPSIFDPLDGSIVDEYTFGQNQGDRGAAEGRLRQHWDSWITRDDFYQIRAAGLNHVRLPIGYWAFVSADEAYPYITGSKEYLYRAISWARETGLKVIIDLHGAPGSQNGFDNSGQRGSANWGYNQGDVQRTKEIVEGISREFSDPQYYGVVTALAILNEPAGFTSSSYLATTRQFTIDAYYAARYPWASQGNNAKSGLLIIYSDAFQPSNYWNGVFNYPDATDVALDNHVYQVFSPAENQRSWGEHLTSACNSGGNLRASPNWPIVGEWSLAVYDCARWLNGRGIGARYDGSYPGSYYIGSCGEWNTGSGQGFSNDYKTFLRDYFDTQTQTWENNGQGWIYWSWKMENAAEWSYQAGLNGGWIPYNPTEHNGYKCS</sequence>
<evidence type="ECO:0000256" key="3">
    <source>
        <dbReference type="ARBA" id="ARBA00023295"/>
    </source>
</evidence>
<dbReference type="AlphaFoldDB" id="A0A8K0NLV6"/>
<keyword evidence="2 4" id="KW-0378">Hydrolase</keyword>
<evidence type="ECO:0000256" key="1">
    <source>
        <dbReference type="ARBA" id="ARBA00005641"/>
    </source>
</evidence>
<dbReference type="EMBL" id="JABELV010000248">
    <property type="protein sequence ID" value="KAG7527661.1"/>
    <property type="molecule type" value="Genomic_DNA"/>
</dbReference>